<sequence length="253" mass="29082">MNTRKIIIISVTILIAALFLPVIIFSWVFSELPVSHQVQDWSNFGSYIGGVYSALFGFFSTAIVCLTLLFTIKYNKEQIEQIKKQHFSSLINIYAENLNSKLDKKTYSYFHPESGCHVNNNESTFLVYILKKYNNNYDIEILNHKSNNPEDKRQYHPNVLRIGINTISELEIKYSSEIGNLIQILNLIDSSENLSTRKELLSQFQAVTHRDRMFWMMLYAYANIPSARESIAFNEGLLIAAEGVKRSTGCIND</sequence>
<keyword evidence="1" id="KW-1133">Transmembrane helix</keyword>
<accession>A0A6B2J938</accession>
<dbReference type="AlphaFoldDB" id="A0A6B2J938"/>
<organism evidence="2">
    <name type="scientific">Klebsiella pneumoniae</name>
    <dbReference type="NCBI Taxonomy" id="573"/>
    <lineage>
        <taxon>Bacteria</taxon>
        <taxon>Pseudomonadati</taxon>
        <taxon>Pseudomonadota</taxon>
        <taxon>Gammaproteobacteria</taxon>
        <taxon>Enterobacterales</taxon>
        <taxon>Enterobacteriaceae</taxon>
        <taxon>Klebsiella/Raoultella group</taxon>
        <taxon>Klebsiella</taxon>
        <taxon>Klebsiella pneumoniae complex</taxon>
    </lineage>
</organism>
<dbReference type="RefSeq" id="WP_142989918.1">
    <property type="nucleotide sequence ID" value="NZ_FLHU01000001.1"/>
</dbReference>
<name>A0A6B2J938_KLEPN</name>
<proteinExistence type="predicted"/>
<evidence type="ECO:0000313" key="2">
    <source>
        <dbReference type="EMBL" id="NDR87145.1"/>
    </source>
</evidence>
<protein>
    <recommendedName>
        <fullName evidence="3">Phage abortive infection protein</fullName>
    </recommendedName>
</protein>
<evidence type="ECO:0008006" key="3">
    <source>
        <dbReference type="Google" id="ProtNLM"/>
    </source>
</evidence>
<reference evidence="2" key="1">
    <citation type="journal article" date="2020" name="Int. J. Nanomedicine">
        <title>Consequences Of Long-Term Bacteria's Exposure To Silver Nanoformulations With Different PhysicoChemical Properties.</title>
        <authorList>
            <person name="Kedziora A."/>
            <person name="Wernecki M."/>
            <person name="Korzekwa K."/>
            <person name="Speruda M."/>
            <person name="Gerasymchuk Y."/>
            <person name="Lukowiak A."/>
            <person name="Bugla-Ploskonska G."/>
        </authorList>
    </citation>
    <scope>NUCLEOTIDE SEQUENCE</scope>
    <source>
        <strain evidence="2">626 S7</strain>
    </source>
</reference>
<feature type="transmembrane region" description="Helical" evidence="1">
    <location>
        <begin position="49"/>
        <end position="72"/>
    </location>
</feature>
<evidence type="ECO:0000256" key="1">
    <source>
        <dbReference type="SAM" id="Phobius"/>
    </source>
</evidence>
<keyword evidence="1" id="KW-0472">Membrane</keyword>
<gene>
    <name evidence="2" type="ORF">FPI86_22660</name>
</gene>
<feature type="transmembrane region" description="Helical" evidence="1">
    <location>
        <begin position="7"/>
        <end position="29"/>
    </location>
</feature>
<dbReference type="EMBL" id="VLSS01000034">
    <property type="protein sequence ID" value="NDR87145.1"/>
    <property type="molecule type" value="Genomic_DNA"/>
</dbReference>
<comment type="caution">
    <text evidence="2">The sequence shown here is derived from an EMBL/GenBank/DDBJ whole genome shotgun (WGS) entry which is preliminary data.</text>
</comment>
<keyword evidence="1" id="KW-0812">Transmembrane</keyword>